<dbReference type="PANTHER" id="PTHR30069">
    <property type="entry name" value="TONB-DEPENDENT OUTER MEMBRANE RECEPTOR"/>
    <property type="match status" value="1"/>
</dbReference>
<evidence type="ECO:0000256" key="6">
    <source>
        <dbReference type="ARBA" id="ARBA00023065"/>
    </source>
</evidence>
<evidence type="ECO:0000256" key="1">
    <source>
        <dbReference type="ARBA" id="ARBA00004571"/>
    </source>
</evidence>
<feature type="domain" description="TonB-dependent receptor-like beta-barrel" evidence="12">
    <location>
        <begin position="268"/>
        <end position="644"/>
    </location>
</feature>
<evidence type="ECO:0000256" key="11">
    <source>
        <dbReference type="RuleBase" id="RU003357"/>
    </source>
</evidence>
<evidence type="ECO:0000313" key="14">
    <source>
        <dbReference type="EMBL" id="CDG18216.1"/>
    </source>
</evidence>
<dbReference type="KEGG" id="xdo:XDD1_2517"/>
<evidence type="ECO:0000256" key="10">
    <source>
        <dbReference type="PROSITE-ProRule" id="PRU01360"/>
    </source>
</evidence>
<dbReference type="Proteomes" id="UP000032721">
    <property type="component" value="Chromosome"/>
</dbReference>
<evidence type="ECO:0000259" key="12">
    <source>
        <dbReference type="Pfam" id="PF00593"/>
    </source>
</evidence>
<keyword evidence="7 11" id="KW-0798">TonB box</keyword>
<keyword evidence="4 10" id="KW-0812">Transmembrane</keyword>
<keyword evidence="5" id="KW-0732">Signal</keyword>
<dbReference type="EMBL" id="FO704550">
    <property type="protein sequence ID" value="CDG18216.1"/>
    <property type="molecule type" value="Genomic_DNA"/>
</dbReference>
<dbReference type="InterPro" id="IPR037066">
    <property type="entry name" value="Plug_dom_sf"/>
</dbReference>
<keyword evidence="6" id="KW-0406">Ion transport</keyword>
<dbReference type="Pfam" id="PF00593">
    <property type="entry name" value="TonB_dep_Rec_b-barrel"/>
    <property type="match status" value="1"/>
</dbReference>
<dbReference type="Gene3D" id="2.170.130.10">
    <property type="entry name" value="TonB-dependent receptor, plug domain"/>
    <property type="match status" value="1"/>
</dbReference>
<evidence type="ECO:0000256" key="5">
    <source>
        <dbReference type="ARBA" id="ARBA00022729"/>
    </source>
</evidence>
<dbReference type="Pfam" id="PF07715">
    <property type="entry name" value="Plug"/>
    <property type="match status" value="1"/>
</dbReference>
<dbReference type="CDD" id="cd01347">
    <property type="entry name" value="ligand_gated_channel"/>
    <property type="match status" value="1"/>
</dbReference>
<dbReference type="GO" id="GO:0044718">
    <property type="term" value="P:siderophore transmembrane transport"/>
    <property type="evidence" value="ECO:0007669"/>
    <property type="project" value="TreeGrafter"/>
</dbReference>
<keyword evidence="3 10" id="KW-1134">Transmembrane beta strand</keyword>
<keyword evidence="9 10" id="KW-0998">Cell outer membrane</keyword>
<dbReference type="InterPro" id="IPR012910">
    <property type="entry name" value="Plug_dom"/>
</dbReference>
<dbReference type="PROSITE" id="PS52016">
    <property type="entry name" value="TONB_DEPENDENT_REC_3"/>
    <property type="match status" value="1"/>
</dbReference>
<dbReference type="InterPro" id="IPR039426">
    <property type="entry name" value="TonB-dep_rcpt-like"/>
</dbReference>
<dbReference type="STRING" id="351671.XDD1_2517"/>
<evidence type="ECO:0000256" key="7">
    <source>
        <dbReference type="ARBA" id="ARBA00023077"/>
    </source>
</evidence>
<evidence type="ECO:0000256" key="2">
    <source>
        <dbReference type="ARBA" id="ARBA00022448"/>
    </source>
</evidence>
<dbReference type="AlphaFoldDB" id="A0A068QUB3"/>
<dbReference type="NCBIfam" id="NF010038">
    <property type="entry name" value="PRK13513.1"/>
    <property type="match status" value="1"/>
</dbReference>
<dbReference type="GO" id="GO:0009279">
    <property type="term" value="C:cell outer membrane"/>
    <property type="evidence" value="ECO:0007669"/>
    <property type="project" value="UniProtKB-SubCell"/>
</dbReference>
<sequence>MSVIHIGLNNTILPFGESGMAVFAKKKVVLGIVAAISSSTVLAANHGEDKIVVTTAAGFQQEIEDAPASISVVSREELETKAYRDVTDALKDVPGVVVTGGGSSSDISIRGMASKYTMILVDGKRVDTRGTRPNSDGSGIEQGWLPPLAAIERIEVVRGPMSSLYGSDAMGGVINVITRKAQKEWHLSVRADATLTESKHSGNSYQNSIYAAGPVIEGLLGLRVNGLYSHRNEDKFLGGFREQEMRNGAVALSLTPDEKNDFTFEAGRYEQDRDSTIGKTRDCQPKSCKNDTSRYKRNNYSITHQGTYDFGTMTSYIQRDESRNPEREMTNNDTVFNNRTTLVFDDHTLSIGGQYRYEDLRDNGNKLPSAKDVNKLTRWSWALVLEDEWKMTNDFALTSGVRLDKDQNFGTHWTPRLYGVWHTDEQWTIKGGISTGYRSPDIRQVAPNWGQATGGRFSNGMILGNPDLKPEKSINEEISIIWNNQDNFNIGVTVFNTAFKDKITEIRGCEKDCQLGGKDYDFINKRINVDKANIRGIETTLNWDIVKDLSLAANYTYTDSEQKSGKFKGQPLNKMPTHMANATLNWQPLPELDTWTRINFRSKTKNYQYRSSMRDGTPSYTFVDLGVTYNLAKNLRLLGGVYNVFDKRVTEESHDAVLDGRRYNIGINYDF</sequence>
<evidence type="ECO:0000256" key="9">
    <source>
        <dbReference type="ARBA" id="ARBA00023237"/>
    </source>
</evidence>
<evidence type="ECO:0000313" key="15">
    <source>
        <dbReference type="Proteomes" id="UP000032721"/>
    </source>
</evidence>
<keyword evidence="2 10" id="KW-0813">Transport</keyword>
<name>A0A068QUB3_9GAMM</name>
<evidence type="ECO:0000256" key="4">
    <source>
        <dbReference type="ARBA" id="ARBA00022692"/>
    </source>
</evidence>
<proteinExistence type="inferred from homology"/>
<dbReference type="HOGENOM" id="CLU_008287_18_2_6"/>
<reference evidence="14 15" key="1">
    <citation type="submission" date="2013-07" db="EMBL/GenBank/DDBJ databases">
        <authorList>
            <person name="Genoscope - CEA"/>
        </authorList>
    </citation>
    <scope>NUCLEOTIDE SEQUENCE [LARGE SCALE GENOMIC DNA]</scope>
    <source>
        <strain evidence="15">FRM16 / DSM 17909</strain>
    </source>
</reference>
<keyword evidence="8 10" id="KW-0472">Membrane</keyword>
<dbReference type="InterPro" id="IPR000531">
    <property type="entry name" value="Beta-barrel_TonB"/>
</dbReference>
<feature type="domain" description="TonB-dependent receptor plug" evidence="13">
    <location>
        <begin position="63"/>
        <end position="173"/>
    </location>
</feature>
<dbReference type="GO" id="GO:0015344">
    <property type="term" value="F:siderophore uptake transmembrane transporter activity"/>
    <property type="evidence" value="ECO:0007669"/>
    <property type="project" value="TreeGrafter"/>
</dbReference>
<organism evidence="14 15">
    <name type="scientific">Xenorhabdus doucetiae</name>
    <dbReference type="NCBI Taxonomy" id="351671"/>
    <lineage>
        <taxon>Bacteria</taxon>
        <taxon>Pseudomonadati</taxon>
        <taxon>Pseudomonadota</taxon>
        <taxon>Gammaproteobacteria</taxon>
        <taxon>Enterobacterales</taxon>
        <taxon>Morganellaceae</taxon>
        <taxon>Xenorhabdus</taxon>
    </lineage>
</organism>
<gene>
    <name evidence="14" type="primary">irgA</name>
    <name evidence="14" type="ORF">XDD1_2517</name>
</gene>
<evidence type="ECO:0000259" key="13">
    <source>
        <dbReference type="Pfam" id="PF07715"/>
    </source>
</evidence>
<dbReference type="PANTHER" id="PTHR30069:SF53">
    <property type="entry name" value="COLICIN I RECEPTOR-RELATED"/>
    <property type="match status" value="1"/>
</dbReference>
<protein>
    <submittedName>
        <fullName evidence="14">Iron-regulated outer membrane virulence protein</fullName>
    </submittedName>
</protein>
<dbReference type="InterPro" id="IPR036942">
    <property type="entry name" value="Beta-barrel_TonB_sf"/>
</dbReference>
<comment type="similarity">
    <text evidence="10 11">Belongs to the TonB-dependent receptor family.</text>
</comment>
<evidence type="ECO:0000256" key="8">
    <source>
        <dbReference type="ARBA" id="ARBA00023136"/>
    </source>
</evidence>
<accession>A0A068QUB3</accession>
<dbReference type="Gene3D" id="2.40.170.20">
    <property type="entry name" value="TonB-dependent receptor, beta-barrel domain"/>
    <property type="match status" value="1"/>
</dbReference>
<comment type="subcellular location">
    <subcellularLocation>
        <location evidence="1 10">Cell outer membrane</location>
        <topology evidence="1 10">Multi-pass membrane protein</topology>
    </subcellularLocation>
</comment>
<evidence type="ECO:0000256" key="3">
    <source>
        <dbReference type="ARBA" id="ARBA00022452"/>
    </source>
</evidence>
<dbReference type="SUPFAM" id="SSF56935">
    <property type="entry name" value="Porins"/>
    <property type="match status" value="1"/>
</dbReference>